<evidence type="ECO:0000259" key="1">
    <source>
        <dbReference type="Pfam" id="PF14291"/>
    </source>
</evidence>
<accession>A0A6G0VKR7</accession>
<evidence type="ECO:0000313" key="3">
    <source>
        <dbReference type="Proteomes" id="UP000478052"/>
    </source>
</evidence>
<dbReference type="Proteomes" id="UP000478052">
    <property type="component" value="Unassembled WGS sequence"/>
</dbReference>
<sequence>DELYDVLRDPWVPHENFIFPLISQGDKNRSFKLHWINEYPWLSYSQKLGGVFCRICVLFGSDEGGRSRVKLGKLVTIPLSLYKKAKENFKAHQNNDYHKNCIFKSDNFISVMNGKIQNIETTLNTAMKRKVEQNRQKLIPIIETILFCGLQNISLRGHRDDGSICSVDDDNKNQIGNFKDLLEFRINAGDQILKEHFKSASKNTTYISKTTQNDLIDCCGNVISDKIIQKVHLSKFYSILADETTDVSVSEQFSFCVRYFDSNTCSVREHFLGFTKVEHVTGEYLADTILQILKEKNVDLALLRGQGYDGAANMSGAFKGVQSRIASLQPLAFYTHCANHRLNLVLSKASTVPSIRNTVGIITNIYNFLRESALRTQLLSEKITELFPHQKAVKAKKLCETRWVERHDGILHFLEILPAIIVTLDELSLSNYTGSNAQSLSAAICKFEFLISLKILTKFLAITLPLSIQLQSINIDYTQSIEMINNVKNVLTTIRENSKTEFKNIFEKTTIIAGKMDVDIRIPRPQSTDLSEFYHVNYFLPYLDYLMSELNSRFNENND</sequence>
<dbReference type="InterPro" id="IPR025398">
    <property type="entry name" value="DUF4371"/>
</dbReference>
<dbReference type="SUPFAM" id="SSF53098">
    <property type="entry name" value="Ribonuclease H-like"/>
    <property type="match status" value="1"/>
</dbReference>
<dbReference type="PANTHER" id="PTHR46289">
    <property type="entry name" value="52 KDA REPRESSOR OF THE INHIBITOR OF THE PROTEIN KINASE-LIKE PROTEIN-RELATED"/>
    <property type="match status" value="1"/>
</dbReference>
<keyword evidence="3" id="KW-1185">Reference proteome</keyword>
<dbReference type="InterPro" id="IPR052958">
    <property type="entry name" value="IFN-induced_PKR_regulator"/>
</dbReference>
<evidence type="ECO:0000313" key="2">
    <source>
        <dbReference type="EMBL" id="KAF0693664.1"/>
    </source>
</evidence>
<dbReference type="PANTHER" id="PTHR46289:SF14">
    <property type="entry name" value="DUF4371 DOMAIN-CONTAINING PROTEIN"/>
    <property type="match status" value="1"/>
</dbReference>
<dbReference type="InterPro" id="IPR012337">
    <property type="entry name" value="RNaseH-like_sf"/>
</dbReference>
<feature type="non-terminal residue" evidence="2">
    <location>
        <position position="1"/>
    </location>
</feature>
<dbReference type="Pfam" id="PF14291">
    <property type="entry name" value="DUF4371"/>
    <property type="match status" value="1"/>
</dbReference>
<feature type="non-terminal residue" evidence="2">
    <location>
        <position position="559"/>
    </location>
</feature>
<proteinExistence type="predicted"/>
<reference evidence="2 3" key="1">
    <citation type="submission" date="2019-08" db="EMBL/GenBank/DDBJ databases">
        <title>Whole genome of Aphis craccivora.</title>
        <authorList>
            <person name="Voronova N.V."/>
            <person name="Shulinski R.S."/>
            <person name="Bandarenka Y.V."/>
            <person name="Zhorov D.G."/>
            <person name="Warner D."/>
        </authorList>
    </citation>
    <scope>NUCLEOTIDE SEQUENCE [LARGE SCALE GENOMIC DNA]</scope>
    <source>
        <strain evidence="2">180601</strain>
        <tissue evidence="2">Whole Body</tissue>
    </source>
</reference>
<protein>
    <submittedName>
        <fullName evidence="2">52 kDa repressor of the inhibitor of the protein kinase-like</fullName>
    </submittedName>
</protein>
<name>A0A6G0VKR7_APHCR</name>
<gene>
    <name evidence="2" type="ORF">FWK35_00037637</name>
</gene>
<dbReference type="EMBL" id="VUJU01015478">
    <property type="protein sequence ID" value="KAF0693664.1"/>
    <property type="molecule type" value="Genomic_DNA"/>
</dbReference>
<dbReference type="AlphaFoldDB" id="A0A6G0VKR7"/>
<dbReference type="OrthoDB" id="6604085at2759"/>
<feature type="domain" description="DUF4371" evidence="1">
    <location>
        <begin position="117"/>
        <end position="320"/>
    </location>
</feature>
<organism evidence="2 3">
    <name type="scientific">Aphis craccivora</name>
    <name type="common">Cowpea aphid</name>
    <dbReference type="NCBI Taxonomy" id="307492"/>
    <lineage>
        <taxon>Eukaryota</taxon>
        <taxon>Metazoa</taxon>
        <taxon>Ecdysozoa</taxon>
        <taxon>Arthropoda</taxon>
        <taxon>Hexapoda</taxon>
        <taxon>Insecta</taxon>
        <taxon>Pterygota</taxon>
        <taxon>Neoptera</taxon>
        <taxon>Paraneoptera</taxon>
        <taxon>Hemiptera</taxon>
        <taxon>Sternorrhyncha</taxon>
        <taxon>Aphidomorpha</taxon>
        <taxon>Aphidoidea</taxon>
        <taxon>Aphididae</taxon>
        <taxon>Aphidini</taxon>
        <taxon>Aphis</taxon>
        <taxon>Aphis</taxon>
    </lineage>
</organism>
<comment type="caution">
    <text evidence="2">The sequence shown here is derived from an EMBL/GenBank/DDBJ whole genome shotgun (WGS) entry which is preliminary data.</text>
</comment>